<dbReference type="AlphaFoldDB" id="A0A2N5ND81"/>
<dbReference type="OrthoDB" id="9792284at2"/>
<dbReference type="InterPro" id="IPR029062">
    <property type="entry name" value="Class_I_gatase-like"/>
</dbReference>
<gene>
    <name evidence="3" type="ORF">B8V81_0439</name>
</gene>
<evidence type="ECO:0000256" key="1">
    <source>
        <dbReference type="ARBA" id="ARBA00008542"/>
    </source>
</evidence>
<protein>
    <submittedName>
        <fullName evidence="3">ThiJ/PfpI family protein</fullName>
    </submittedName>
</protein>
<keyword evidence="4" id="KW-1185">Reference proteome</keyword>
<feature type="domain" description="DJ-1/PfpI" evidence="2">
    <location>
        <begin position="2"/>
        <end position="166"/>
    </location>
</feature>
<dbReference type="Proteomes" id="UP000234789">
    <property type="component" value="Unassembled WGS sequence"/>
</dbReference>
<dbReference type="RefSeq" id="WP_028598913.1">
    <property type="nucleotide sequence ID" value="NZ_BIMM01000015.1"/>
</dbReference>
<evidence type="ECO:0000313" key="4">
    <source>
        <dbReference type="Proteomes" id="UP000234789"/>
    </source>
</evidence>
<dbReference type="InterPro" id="IPR002818">
    <property type="entry name" value="DJ-1/PfpI"/>
</dbReference>
<sequence length="177" mass="19083">MAKVAFLLGPQFEDSEMQAPYEAIRAEGHETVIIGLKAGEKLEGKQGKASYTTELGIADAKPEQFDAAVIPGGSSPEALRNDPSIQSFVQRLDEEKKTIAAICHGPQILISAGLAKGRTLTCYPPLRDDLANAGAHYVDQEVVVEGNFVSSRTPEDEPAFIRETLKSIGSRVKQSSR</sequence>
<dbReference type="CDD" id="cd03134">
    <property type="entry name" value="GATase1_PfpI_like"/>
    <property type="match status" value="1"/>
</dbReference>
<reference evidence="3 4" key="1">
    <citation type="submission" date="2017-05" db="EMBL/GenBank/DDBJ databases">
        <title>Functional genome analysis of Paenibacillus pasadenensis strain R16: insights on endophytic life style and antifungal activity.</title>
        <authorList>
            <person name="Passera A."/>
            <person name="Marcolungo L."/>
            <person name="Casati P."/>
            <person name="Brasca M."/>
            <person name="Quaglino F."/>
            <person name="Delledonne M."/>
        </authorList>
    </citation>
    <scope>NUCLEOTIDE SEQUENCE [LARGE SCALE GENOMIC DNA]</scope>
    <source>
        <strain evidence="3 4">R16</strain>
    </source>
</reference>
<evidence type="ECO:0000313" key="3">
    <source>
        <dbReference type="EMBL" id="PLT48307.1"/>
    </source>
</evidence>
<proteinExistence type="inferred from homology"/>
<name>A0A2N5ND81_9BACL</name>
<dbReference type="PANTHER" id="PTHR42733">
    <property type="entry name" value="DJ-1 PROTEIN"/>
    <property type="match status" value="1"/>
</dbReference>
<organism evidence="3 4">
    <name type="scientific">Paenibacillus pasadenensis</name>
    <dbReference type="NCBI Taxonomy" id="217090"/>
    <lineage>
        <taxon>Bacteria</taxon>
        <taxon>Bacillati</taxon>
        <taxon>Bacillota</taxon>
        <taxon>Bacilli</taxon>
        <taxon>Bacillales</taxon>
        <taxon>Paenibacillaceae</taxon>
        <taxon>Paenibacillus</taxon>
    </lineage>
</organism>
<dbReference type="InterPro" id="IPR006286">
    <property type="entry name" value="C56_PfpI-like"/>
</dbReference>
<dbReference type="PANTHER" id="PTHR42733:SF2">
    <property type="entry name" value="DJ-1_THIJ_PFPI FAMILY PROTEIN"/>
    <property type="match status" value="1"/>
</dbReference>
<dbReference type="NCBIfam" id="TIGR01382">
    <property type="entry name" value="PfpI"/>
    <property type="match status" value="1"/>
</dbReference>
<dbReference type="EMBL" id="NFEZ01000001">
    <property type="protein sequence ID" value="PLT48307.1"/>
    <property type="molecule type" value="Genomic_DNA"/>
</dbReference>
<dbReference type="SUPFAM" id="SSF52317">
    <property type="entry name" value="Class I glutamine amidotransferase-like"/>
    <property type="match status" value="1"/>
</dbReference>
<comment type="caution">
    <text evidence="3">The sequence shown here is derived from an EMBL/GenBank/DDBJ whole genome shotgun (WGS) entry which is preliminary data.</text>
</comment>
<evidence type="ECO:0000259" key="2">
    <source>
        <dbReference type="Pfam" id="PF01965"/>
    </source>
</evidence>
<dbReference type="Gene3D" id="3.40.50.880">
    <property type="match status" value="1"/>
</dbReference>
<accession>A0A2N5ND81</accession>
<dbReference type="PROSITE" id="PS51276">
    <property type="entry name" value="PEPTIDASE_C56_PFPI"/>
    <property type="match status" value="1"/>
</dbReference>
<dbReference type="Pfam" id="PF01965">
    <property type="entry name" value="DJ-1_PfpI"/>
    <property type="match status" value="1"/>
</dbReference>
<comment type="similarity">
    <text evidence="1">Belongs to the peptidase C56 family.</text>
</comment>